<dbReference type="InterPro" id="IPR037038">
    <property type="entry name" value="HepT-like_sf"/>
</dbReference>
<sequence length="114" mass="13647">MSKRDPCLFLNDILEAIFRIDEYTEGHEFEDFVRDRKTVDAVLRNLEIIGEAARYVPEEIKEEYGDIPWRRIIGLRNVVIHHYFGVDLNIVWRIIRFQLPELKESVEKIVEELC</sequence>
<dbReference type="PANTHER" id="PTHR34139">
    <property type="entry name" value="UPF0331 PROTEIN MJ0127"/>
    <property type="match status" value="1"/>
</dbReference>
<evidence type="ECO:0000256" key="1">
    <source>
        <dbReference type="ARBA" id="ARBA00022553"/>
    </source>
</evidence>
<dbReference type="GO" id="GO:0004540">
    <property type="term" value="F:RNA nuclease activity"/>
    <property type="evidence" value="ECO:0007669"/>
    <property type="project" value="InterPro"/>
</dbReference>
<protein>
    <submittedName>
        <fullName evidence="7">DUF86 domain-containing protein</fullName>
    </submittedName>
</protein>
<dbReference type="InterPro" id="IPR008201">
    <property type="entry name" value="HepT-like"/>
</dbReference>
<dbReference type="InterPro" id="IPR051813">
    <property type="entry name" value="HepT_RNase_toxin"/>
</dbReference>
<evidence type="ECO:0000256" key="3">
    <source>
        <dbReference type="ARBA" id="ARBA00022722"/>
    </source>
</evidence>
<proteinExistence type="inferred from homology"/>
<reference evidence="7 8" key="1">
    <citation type="submission" date="2019-06" db="EMBL/GenBank/DDBJ databases">
        <title>Thermococcus indicus sp. nov., a Fe(III)-reducing hyperthermophilic archaeon isolated from the Onnuri vent field of the Central Indian Ocean ridge.</title>
        <authorList>
            <person name="Lim J.K."/>
            <person name="Kim Y.J."/>
            <person name="Kwon K.K."/>
        </authorList>
    </citation>
    <scope>NUCLEOTIDE SEQUENCE [LARGE SCALE GENOMIC DNA]</scope>
    <source>
        <strain evidence="7 8">IOH1</strain>
    </source>
</reference>
<dbReference type="OrthoDB" id="318716at2157"/>
<dbReference type="GeneID" id="40475019"/>
<keyword evidence="5" id="KW-0378">Hydrolase</keyword>
<dbReference type="GO" id="GO:0110001">
    <property type="term" value="C:toxin-antitoxin complex"/>
    <property type="evidence" value="ECO:0007669"/>
    <property type="project" value="InterPro"/>
</dbReference>
<dbReference type="Pfam" id="PF01934">
    <property type="entry name" value="HepT-like"/>
    <property type="match status" value="1"/>
</dbReference>
<keyword evidence="4" id="KW-0547">Nucleotide-binding</keyword>
<dbReference type="KEGG" id="tic:FH039_07505"/>
<name>A0A4Y5SN15_9EURY</name>
<dbReference type="EMBL" id="CP040846">
    <property type="protein sequence ID" value="QDA31471.1"/>
    <property type="molecule type" value="Genomic_DNA"/>
</dbReference>
<evidence type="ECO:0000313" key="7">
    <source>
        <dbReference type="EMBL" id="QDA31471.1"/>
    </source>
</evidence>
<evidence type="ECO:0000313" key="8">
    <source>
        <dbReference type="Proteomes" id="UP000306007"/>
    </source>
</evidence>
<evidence type="ECO:0000256" key="5">
    <source>
        <dbReference type="ARBA" id="ARBA00022801"/>
    </source>
</evidence>
<gene>
    <name evidence="7" type="ORF">FH039_07505</name>
</gene>
<dbReference type="Gene3D" id="1.20.120.580">
    <property type="entry name" value="bsu32300-like"/>
    <property type="match status" value="1"/>
</dbReference>
<keyword evidence="8" id="KW-1185">Reference proteome</keyword>
<dbReference type="Proteomes" id="UP000306007">
    <property type="component" value="Chromosome"/>
</dbReference>
<dbReference type="AlphaFoldDB" id="A0A4Y5SN15"/>
<organism evidence="7 8">
    <name type="scientific">Thermococcus indicus</name>
    <dbReference type="NCBI Taxonomy" id="2586643"/>
    <lineage>
        <taxon>Archaea</taxon>
        <taxon>Methanobacteriati</taxon>
        <taxon>Methanobacteriota</taxon>
        <taxon>Thermococci</taxon>
        <taxon>Thermococcales</taxon>
        <taxon>Thermococcaceae</taxon>
        <taxon>Thermococcus</taxon>
    </lineage>
</organism>
<accession>A0A4Y5SN15</accession>
<evidence type="ECO:0000256" key="6">
    <source>
        <dbReference type="ARBA" id="ARBA00024207"/>
    </source>
</evidence>
<dbReference type="RefSeq" id="WP_139680812.1">
    <property type="nucleotide sequence ID" value="NZ_CP040846.1"/>
</dbReference>
<keyword evidence="3" id="KW-0540">Nuclease</keyword>
<dbReference type="PANTHER" id="PTHR34139:SF1">
    <property type="entry name" value="RNASE MJ1380-RELATED"/>
    <property type="match status" value="1"/>
</dbReference>
<evidence type="ECO:0000256" key="4">
    <source>
        <dbReference type="ARBA" id="ARBA00022741"/>
    </source>
</evidence>
<dbReference type="GO" id="GO:0000166">
    <property type="term" value="F:nucleotide binding"/>
    <property type="evidence" value="ECO:0007669"/>
    <property type="project" value="UniProtKB-KW"/>
</dbReference>
<keyword evidence="2" id="KW-1277">Toxin-antitoxin system</keyword>
<comment type="similarity">
    <text evidence="6">Belongs to the HepT RNase toxin family.</text>
</comment>
<dbReference type="GO" id="GO:0016787">
    <property type="term" value="F:hydrolase activity"/>
    <property type="evidence" value="ECO:0007669"/>
    <property type="project" value="UniProtKB-KW"/>
</dbReference>
<keyword evidence="1" id="KW-0597">Phosphoprotein</keyword>
<evidence type="ECO:0000256" key="2">
    <source>
        <dbReference type="ARBA" id="ARBA00022649"/>
    </source>
</evidence>